<feature type="compositionally biased region" description="Basic and acidic residues" evidence="1">
    <location>
        <begin position="1000"/>
        <end position="1015"/>
    </location>
</feature>
<evidence type="ECO:0000313" key="3">
    <source>
        <dbReference type="RefSeq" id="XP_013793649.2"/>
    </source>
</evidence>
<feature type="compositionally biased region" description="Low complexity" evidence="1">
    <location>
        <begin position="555"/>
        <end position="567"/>
    </location>
</feature>
<feature type="compositionally biased region" description="Low complexity" evidence="1">
    <location>
        <begin position="599"/>
        <end position="616"/>
    </location>
</feature>
<feature type="region of interest" description="Disordered" evidence="1">
    <location>
        <begin position="118"/>
        <end position="151"/>
    </location>
</feature>
<reference evidence="3" key="1">
    <citation type="submission" date="2025-08" db="UniProtKB">
        <authorList>
            <consortium name="RefSeq"/>
        </authorList>
    </citation>
    <scope>IDENTIFICATION</scope>
    <source>
        <tissue evidence="3">Muscle</tissue>
    </source>
</reference>
<feature type="compositionally biased region" description="Polar residues" evidence="1">
    <location>
        <begin position="977"/>
        <end position="997"/>
    </location>
</feature>
<feature type="compositionally biased region" description="Polar residues" evidence="1">
    <location>
        <begin position="654"/>
        <end position="677"/>
    </location>
</feature>
<evidence type="ECO:0000256" key="1">
    <source>
        <dbReference type="SAM" id="MobiDB-lite"/>
    </source>
</evidence>
<feature type="region of interest" description="Disordered" evidence="1">
    <location>
        <begin position="51"/>
        <end position="86"/>
    </location>
</feature>
<feature type="region of interest" description="Disordered" evidence="1">
    <location>
        <begin position="784"/>
        <end position="856"/>
    </location>
</feature>
<feature type="region of interest" description="Disordered" evidence="1">
    <location>
        <begin position="597"/>
        <end position="626"/>
    </location>
</feature>
<feature type="compositionally biased region" description="Polar residues" evidence="1">
    <location>
        <begin position="71"/>
        <end position="83"/>
    </location>
</feature>
<dbReference type="GeneID" id="106477651"/>
<proteinExistence type="predicted"/>
<sequence>MNENTATAQNSMELTQKPASDKIQVLQIHAAVIPPYTKSKVKLLRGILKSRHPPFRPENLLTSENEHNKHSNSISTNLGSNVTPADVNDKKTSLVTKWKHGGATGRSKVVRIVTPTDDIHTNDVCPSSKSEAAESKEKQSATQKRESGMQPRVQSKLLCNQMSVVNQHPLGVKEREDKVPSLNDNQSFPPSIRKIFFKTPFSKSLKKSSQTEGTVKGEREINSLLQHTLSKGRQKTQKLIAPLSSRSMLFTSLPPTVREGIADRTERITGYKSATNNKETKPPLPPSRLQNFVNVKLNSGIRGRIASARRQFLEAIQNTENFKNDDGKEDCVRHKFEAFKQSTKVDRARLINSSPDLMAIERAVRNSRKLIDRTSASMLQENNAELSCSEPCRHAGDSSHVWPDYRQKLNRYKEICKQEKASRRRSRSLGYLETDIDTLECKLQICEPRLIKDHTDTRSILRPGNKDPENLNTLMEGNVRARSMDFLIDDDNRLAALPPENTLNSTRTLSEYELRVERSLQNLNLPDWYSKRSQDGLFLKREEGRRRPRWQGLGSRTPSSSSLTSSSFSERKLTTLDRISYTDWRYVGSLHSSRDSLTGVSVGSVSPGVSVGSVSPADPHPLSRRSTPLSGWSAYRSFRQPYLGWRAAVGQTPSTNFSGASSPVQTVPMTNSRSESPGWSPEDVQFVPSFLGDQHEAEGATESILFTAASKNLKKYDGPPPMYPLKYGTEKRNDDPTGSYEKGSRSYYFYKTSSPMHYEGLAHIRSPSRQTSASLETHLFLQDDNTPHLYGENSVKNGTSPKFRASRSDTTSSPSVQDNPTARTSHQEYRSHRSSTNKDFPSYGVPSRGNSSHYHKRSFADEGLNSAYLPERRNRDIFTEADVHRGGEVSILQEQKRSVSGPSGRTSEDPNDAFSSFIHDFDTWFQRTREYDLEKDRFSYIRSIYNGTTVPNTATEKEAHQPIIADNRLYENQNQTISSSQHVMRSRPTTRVTLTEEPSTESKNEDDKYHDWYGK</sequence>
<gene>
    <name evidence="3" type="primary">LOC106477651</name>
</gene>
<feature type="region of interest" description="Disordered" evidence="1">
    <location>
        <begin position="719"/>
        <end position="743"/>
    </location>
</feature>
<feature type="region of interest" description="Disordered" evidence="1">
    <location>
        <begin position="977"/>
        <end position="1015"/>
    </location>
</feature>
<accession>A0ABM1C3S2</accession>
<name>A0ABM1C3S2_LIMPO</name>
<protein>
    <submittedName>
        <fullName evidence="3">Uncharacterized protein LOC106477651</fullName>
    </submittedName>
</protein>
<feature type="compositionally biased region" description="Basic and acidic residues" evidence="1">
    <location>
        <begin position="131"/>
        <end position="147"/>
    </location>
</feature>
<evidence type="ECO:0000313" key="2">
    <source>
        <dbReference type="Proteomes" id="UP000694941"/>
    </source>
</evidence>
<dbReference type="Proteomes" id="UP000694941">
    <property type="component" value="Unplaced"/>
</dbReference>
<feature type="compositionally biased region" description="Polar residues" evidence="1">
    <location>
        <begin position="808"/>
        <end position="824"/>
    </location>
</feature>
<dbReference type="RefSeq" id="XP_013793649.2">
    <property type="nucleotide sequence ID" value="XM_013938195.2"/>
</dbReference>
<organism evidence="2 3">
    <name type="scientific">Limulus polyphemus</name>
    <name type="common">Atlantic horseshoe crab</name>
    <dbReference type="NCBI Taxonomy" id="6850"/>
    <lineage>
        <taxon>Eukaryota</taxon>
        <taxon>Metazoa</taxon>
        <taxon>Ecdysozoa</taxon>
        <taxon>Arthropoda</taxon>
        <taxon>Chelicerata</taxon>
        <taxon>Merostomata</taxon>
        <taxon>Xiphosura</taxon>
        <taxon>Limulidae</taxon>
        <taxon>Limulus</taxon>
    </lineage>
</organism>
<keyword evidence="2" id="KW-1185">Reference proteome</keyword>
<feature type="region of interest" description="Disordered" evidence="1">
    <location>
        <begin position="547"/>
        <end position="567"/>
    </location>
</feature>
<feature type="region of interest" description="Disordered" evidence="1">
    <location>
        <begin position="654"/>
        <end position="680"/>
    </location>
</feature>